<reference evidence="4" key="1">
    <citation type="submission" date="2021-03" db="EMBL/GenBank/DDBJ databases">
        <title>Genomic analysis provides insights into the functional capacity of soil bacteria communities inhabiting an altitudinal gradient in the Atacama Desert.</title>
        <authorList>
            <person name="Gonzalez M."/>
            <person name="Maldonado J."/>
            <person name="Maza F."/>
            <person name="Hodar C."/>
            <person name="Cortes M."/>
            <person name="Palma R."/>
            <person name="Andreani C."/>
            <person name="Gaete A."/>
            <person name="Vasquez-Dean J."/>
            <person name="Acuna V."/>
            <person name="Aguado M."/>
            <person name="Mandakovic D."/>
            <person name="Latorre M."/>
            <person name="Orellana A."/>
            <person name="Gutierrez R."/>
            <person name="Montecino M."/>
            <person name="Allende M."/>
            <person name="Maass A."/>
            <person name="Cambiazo V."/>
        </authorList>
    </citation>
    <scope>NUCLEOTIDE SEQUENCE</scope>
    <source>
        <strain evidence="4">ISL-25</strain>
    </source>
</reference>
<dbReference type="SMART" id="SM00448">
    <property type="entry name" value="REC"/>
    <property type="match status" value="1"/>
</dbReference>
<sequence>MRLAEQLPTTGHVIAIEDNPVVRMLLEETLAELGFSSATFDNSAAALTHLVRIKGECILIIADQGLPGGIQGSEFIRLAKEQWPLIPSILTSGYAVDEQVIHPSTIFLRKPFTLDQLEMTIGSALERQRPLA</sequence>
<evidence type="ECO:0000313" key="4">
    <source>
        <dbReference type="EMBL" id="MBT2327811.1"/>
    </source>
</evidence>
<organism evidence="4 5">
    <name type="scientific">Pseudomonas fluorescens</name>
    <dbReference type="NCBI Taxonomy" id="294"/>
    <lineage>
        <taxon>Bacteria</taxon>
        <taxon>Pseudomonadati</taxon>
        <taxon>Pseudomonadota</taxon>
        <taxon>Gammaproteobacteria</taxon>
        <taxon>Pseudomonadales</taxon>
        <taxon>Pseudomonadaceae</taxon>
        <taxon>Pseudomonas</taxon>
    </lineage>
</organism>
<evidence type="ECO:0000256" key="1">
    <source>
        <dbReference type="ARBA" id="ARBA00022553"/>
    </source>
</evidence>
<accession>A0A944DEN2</accession>
<dbReference type="PANTHER" id="PTHR44591">
    <property type="entry name" value="STRESS RESPONSE REGULATOR PROTEIN 1"/>
    <property type="match status" value="1"/>
</dbReference>
<comment type="caution">
    <text evidence="4">The sequence shown here is derived from an EMBL/GenBank/DDBJ whole genome shotgun (WGS) entry which is preliminary data.</text>
</comment>
<dbReference type="Proteomes" id="UP000692896">
    <property type="component" value="Unassembled WGS sequence"/>
</dbReference>
<dbReference type="AlphaFoldDB" id="A0A944DEN2"/>
<keyword evidence="1 2" id="KW-0597">Phosphoprotein</keyword>
<dbReference type="GO" id="GO:0000160">
    <property type="term" value="P:phosphorelay signal transduction system"/>
    <property type="evidence" value="ECO:0007669"/>
    <property type="project" value="InterPro"/>
</dbReference>
<evidence type="ECO:0000259" key="3">
    <source>
        <dbReference type="PROSITE" id="PS50110"/>
    </source>
</evidence>
<dbReference type="InterPro" id="IPR001789">
    <property type="entry name" value="Sig_transdc_resp-reg_receiver"/>
</dbReference>
<dbReference type="Pfam" id="PF00072">
    <property type="entry name" value="Response_reg"/>
    <property type="match status" value="1"/>
</dbReference>
<dbReference type="SUPFAM" id="SSF52172">
    <property type="entry name" value="CheY-like"/>
    <property type="match status" value="1"/>
</dbReference>
<dbReference type="EMBL" id="JAGGOB010000008">
    <property type="protein sequence ID" value="MBT2327811.1"/>
    <property type="molecule type" value="Genomic_DNA"/>
</dbReference>
<gene>
    <name evidence="4" type="ORF">J7E47_03675</name>
</gene>
<evidence type="ECO:0000313" key="5">
    <source>
        <dbReference type="Proteomes" id="UP000692896"/>
    </source>
</evidence>
<proteinExistence type="predicted"/>
<dbReference type="InterPro" id="IPR050595">
    <property type="entry name" value="Bact_response_regulator"/>
</dbReference>
<feature type="modified residue" description="4-aspartylphosphate" evidence="2">
    <location>
        <position position="63"/>
    </location>
</feature>
<dbReference type="PANTHER" id="PTHR44591:SF21">
    <property type="entry name" value="TWO-COMPONENT RESPONSE REGULATOR"/>
    <property type="match status" value="1"/>
</dbReference>
<dbReference type="InterPro" id="IPR011006">
    <property type="entry name" value="CheY-like_superfamily"/>
</dbReference>
<feature type="domain" description="Response regulatory" evidence="3">
    <location>
        <begin position="12"/>
        <end position="125"/>
    </location>
</feature>
<dbReference type="Gene3D" id="3.40.50.2300">
    <property type="match status" value="1"/>
</dbReference>
<protein>
    <submittedName>
        <fullName evidence="4">Response regulator</fullName>
    </submittedName>
</protein>
<dbReference type="PROSITE" id="PS50110">
    <property type="entry name" value="RESPONSE_REGULATORY"/>
    <property type="match status" value="1"/>
</dbReference>
<name>A0A944DEN2_PSEFL</name>
<evidence type="ECO:0000256" key="2">
    <source>
        <dbReference type="PROSITE-ProRule" id="PRU00169"/>
    </source>
</evidence>